<dbReference type="SMART" id="SM00220">
    <property type="entry name" value="S_TKc"/>
    <property type="match status" value="1"/>
</dbReference>
<dbReference type="InterPro" id="IPR011009">
    <property type="entry name" value="Kinase-like_dom_sf"/>
</dbReference>
<keyword evidence="4" id="KW-1185">Reference proteome</keyword>
<dbReference type="OrthoDB" id="1738954at2759"/>
<dbReference type="InterPro" id="IPR000719">
    <property type="entry name" value="Prot_kinase_dom"/>
</dbReference>
<evidence type="ECO:0000313" key="3">
    <source>
        <dbReference type="EMBL" id="EWM29420.1"/>
    </source>
</evidence>
<gene>
    <name evidence="3" type="ORF">Naga_100042g46</name>
</gene>
<dbReference type="PROSITE" id="PS50011">
    <property type="entry name" value="PROTEIN_KINASE_DOM"/>
    <property type="match status" value="1"/>
</dbReference>
<dbReference type="AlphaFoldDB" id="W7TQL8"/>
<feature type="domain" description="Protein kinase" evidence="2">
    <location>
        <begin position="1"/>
        <end position="180"/>
    </location>
</feature>
<dbReference type="Proteomes" id="UP000019335">
    <property type="component" value="Chromosome 3"/>
</dbReference>
<dbReference type="GO" id="GO:0005524">
    <property type="term" value="F:ATP binding"/>
    <property type="evidence" value="ECO:0007669"/>
    <property type="project" value="InterPro"/>
</dbReference>
<dbReference type="EMBL" id="AZIL01000168">
    <property type="protein sequence ID" value="EWM29420.1"/>
    <property type="molecule type" value="Genomic_DNA"/>
</dbReference>
<organism evidence="3 4">
    <name type="scientific">Nannochloropsis gaditana</name>
    <dbReference type="NCBI Taxonomy" id="72520"/>
    <lineage>
        <taxon>Eukaryota</taxon>
        <taxon>Sar</taxon>
        <taxon>Stramenopiles</taxon>
        <taxon>Ochrophyta</taxon>
        <taxon>Eustigmatophyceae</taxon>
        <taxon>Eustigmatales</taxon>
        <taxon>Monodopsidaceae</taxon>
        <taxon>Nannochloropsis</taxon>
    </lineage>
</organism>
<feature type="compositionally biased region" description="Basic and acidic residues" evidence="1">
    <location>
        <begin position="209"/>
        <end position="220"/>
    </location>
</feature>
<name>W7TQL8_9STRA</name>
<feature type="region of interest" description="Disordered" evidence="1">
    <location>
        <begin position="179"/>
        <end position="228"/>
    </location>
</feature>
<reference evidence="3 4" key="1">
    <citation type="journal article" date="2014" name="Mol. Plant">
        <title>Chromosome Scale Genome Assembly and Transcriptome Profiling of Nannochloropsis gaditana in Nitrogen Depletion.</title>
        <authorList>
            <person name="Corteggiani Carpinelli E."/>
            <person name="Telatin A."/>
            <person name="Vitulo N."/>
            <person name="Forcato C."/>
            <person name="D'Angelo M."/>
            <person name="Schiavon R."/>
            <person name="Vezzi A."/>
            <person name="Giacometti G.M."/>
            <person name="Morosinotto T."/>
            <person name="Valle G."/>
        </authorList>
    </citation>
    <scope>NUCLEOTIDE SEQUENCE [LARGE SCALE GENOMIC DNA]</scope>
    <source>
        <strain evidence="3 4">B-31</strain>
    </source>
</reference>
<dbReference type="GO" id="GO:0004672">
    <property type="term" value="F:protein kinase activity"/>
    <property type="evidence" value="ECO:0007669"/>
    <property type="project" value="InterPro"/>
</dbReference>
<dbReference type="SUPFAM" id="SSF56112">
    <property type="entry name" value="Protein kinase-like (PK-like)"/>
    <property type="match status" value="1"/>
</dbReference>
<evidence type="ECO:0000259" key="2">
    <source>
        <dbReference type="PROSITE" id="PS50011"/>
    </source>
</evidence>
<feature type="compositionally biased region" description="Low complexity" evidence="1">
    <location>
        <begin position="188"/>
        <end position="201"/>
    </location>
</feature>
<dbReference type="Gene3D" id="1.10.510.10">
    <property type="entry name" value="Transferase(Phosphotransferase) domain 1"/>
    <property type="match status" value="1"/>
</dbReference>
<comment type="caution">
    <text evidence="3">The sequence shown here is derived from an EMBL/GenBank/DDBJ whole genome shotgun (WGS) entry which is preliminary data.</text>
</comment>
<dbReference type="Pfam" id="PF00069">
    <property type="entry name" value="Pkinase"/>
    <property type="match status" value="1"/>
</dbReference>
<evidence type="ECO:0000313" key="4">
    <source>
        <dbReference type="Proteomes" id="UP000019335"/>
    </source>
</evidence>
<proteinExistence type="predicted"/>
<evidence type="ECO:0000256" key="1">
    <source>
        <dbReference type="SAM" id="MobiDB-lite"/>
    </source>
</evidence>
<protein>
    <submittedName>
        <fullName evidence="3">Calcium calmodulin-dependent protein variant variant</fullName>
    </submittedName>
</protein>
<dbReference type="PANTHER" id="PTHR24347">
    <property type="entry name" value="SERINE/THREONINE-PROTEIN KINASE"/>
    <property type="match status" value="1"/>
</dbReference>
<sequence length="228" mass="24905">MPPFPPVLKPPLVSFTALRAVVFPRHVFFSFQSLTPLIPFLPPSPPPSRRASFLLPAQVCDFGLSRKVPDVRFFKQTGDIYRVPFSRICGTGGFIPPEIIRKQPFGKPTDLWAVGVICYRMLAGTLPFIPPTKCLDQPVRFQGRAWEGISKDAQHFIARLLTPDQNKRATAREALGHRWLQTVPEWGPTPGLPSSGPSSTGRGAAGKGSGKENVGEKRPGEVVVGAEA</sequence>
<accession>W7TQL8</accession>